<dbReference type="PROSITE" id="PS51093">
    <property type="entry name" value="PTS_EIIA_TYPE_1"/>
    <property type="match status" value="1"/>
</dbReference>
<reference evidence="8 9" key="1">
    <citation type="journal article" date="2009" name="Stand. Genomic Sci.">
        <title>Complete genome sequence of Anaerococcus prevotii type strain (PC1).</title>
        <authorList>
            <person name="Labutti K."/>
            <person name="Pukall R."/>
            <person name="Steenblock K."/>
            <person name="Glavina Del Rio T."/>
            <person name="Tice H."/>
            <person name="Copeland A."/>
            <person name="Cheng J.F."/>
            <person name="Lucas S."/>
            <person name="Chen F."/>
            <person name="Nolan M."/>
            <person name="Bruce D."/>
            <person name="Goodwin L."/>
            <person name="Pitluck S."/>
            <person name="Ivanova N."/>
            <person name="Mavromatis K."/>
            <person name="Ovchinnikova G."/>
            <person name="Pati A."/>
            <person name="Chen A."/>
            <person name="Palaniappan K."/>
            <person name="Land M."/>
            <person name="Hauser L."/>
            <person name="Chang Y.J."/>
            <person name="Jeffries C.D."/>
            <person name="Chain P."/>
            <person name="Saunders E."/>
            <person name="Brettin T."/>
            <person name="Detter J.C."/>
            <person name="Han C."/>
            <person name="Goker M."/>
            <person name="Bristow J."/>
            <person name="Eisen J.A."/>
            <person name="Markowitz V."/>
            <person name="Hugenholtz P."/>
            <person name="Kyrpides N.C."/>
            <person name="Klenk H.P."/>
            <person name="Lapidus A."/>
        </authorList>
    </citation>
    <scope>NUCLEOTIDE SEQUENCE [LARGE SCALE GENOMIC DNA]</scope>
    <source>
        <strain evidence="9">ATCC 9321 / DSM 20548 / JCM 6508 / NCTC 11806 / PC1</strain>
    </source>
</reference>
<evidence type="ECO:0000256" key="1">
    <source>
        <dbReference type="ARBA" id="ARBA00004496"/>
    </source>
</evidence>
<proteinExistence type="predicted"/>
<dbReference type="Gene3D" id="2.70.70.10">
    <property type="entry name" value="Glucose Permease (Domain IIA)"/>
    <property type="match status" value="1"/>
</dbReference>
<evidence type="ECO:0000259" key="7">
    <source>
        <dbReference type="PROSITE" id="PS51093"/>
    </source>
</evidence>
<evidence type="ECO:0000313" key="9">
    <source>
        <dbReference type="Proteomes" id="UP000002294"/>
    </source>
</evidence>
<evidence type="ECO:0000313" key="8">
    <source>
        <dbReference type="EMBL" id="ACV28270.1"/>
    </source>
</evidence>
<dbReference type="FunFam" id="2.70.70.10:FF:000001">
    <property type="entry name" value="PTS system glucose-specific IIA component"/>
    <property type="match status" value="1"/>
</dbReference>
<dbReference type="AlphaFoldDB" id="C7RFK9"/>
<keyword evidence="4" id="KW-0808">Transferase</keyword>
<dbReference type="InterPro" id="IPR011055">
    <property type="entry name" value="Dup_hybrid_motif"/>
</dbReference>
<keyword evidence="5" id="KW-0598">Phosphotransferase system</keyword>
<dbReference type="OrthoDB" id="92465at2"/>
<dbReference type="HOGENOM" id="CLU_012312_5_1_9"/>
<keyword evidence="2" id="KW-0813">Transport</keyword>
<dbReference type="InterPro" id="IPR001127">
    <property type="entry name" value="PTS_EIIA_1_perm"/>
</dbReference>
<evidence type="ECO:0000256" key="4">
    <source>
        <dbReference type="ARBA" id="ARBA00022679"/>
    </source>
</evidence>
<dbReference type="eggNOG" id="COG2190">
    <property type="taxonomic scope" value="Bacteria"/>
</dbReference>
<evidence type="ECO:0000256" key="2">
    <source>
        <dbReference type="ARBA" id="ARBA00022448"/>
    </source>
</evidence>
<dbReference type="GO" id="GO:0016301">
    <property type="term" value="F:kinase activity"/>
    <property type="evidence" value="ECO:0007669"/>
    <property type="project" value="UniProtKB-KW"/>
</dbReference>
<organism evidence="8 9">
    <name type="scientific">Anaerococcus prevotii (strain ATCC 9321 / DSM 20548 / JCM 6508 / NCTC 11806 / PC1)</name>
    <name type="common">Peptostreptococcus prevotii</name>
    <name type="synonym">Peptococcus prevotii</name>
    <dbReference type="NCBI Taxonomy" id="525919"/>
    <lineage>
        <taxon>Bacteria</taxon>
        <taxon>Bacillati</taxon>
        <taxon>Bacillota</taxon>
        <taxon>Tissierellia</taxon>
        <taxon>Tissierellales</taxon>
        <taxon>Peptoniphilaceae</taxon>
        <taxon>Anaerococcus</taxon>
    </lineage>
</organism>
<keyword evidence="9" id="KW-1185">Reference proteome</keyword>
<dbReference type="Pfam" id="PF00358">
    <property type="entry name" value="PTS_EIIA_1"/>
    <property type="match status" value="1"/>
</dbReference>
<dbReference type="KEGG" id="apr:Apre_0218"/>
<dbReference type="EMBL" id="CP001708">
    <property type="protein sequence ID" value="ACV28270.1"/>
    <property type="molecule type" value="Genomic_DNA"/>
</dbReference>
<feature type="domain" description="PTS EIIA type-1" evidence="7">
    <location>
        <begin position="49"/>
        <end position="153"/>
    </location>
</feature>
<evidence type="ECO:0000256" key="5">
    <source>
        <dbReference type="ARBA" id="ARBA00022683"/>
    </source>
</evidence>
<dbReference type="STRING" id="525919.Apre_0218"/>
<accession>C7RFK9</accession>
<dbReference type="GO" id="GO:0005737">
    <property type="term" value="C:cytoplasm"/>
    <property type="evidence" value="ECO:0007669"/>
    <property type="project" value="UniProtKB-SubCell"/>
</dbReference>
<sequence length="178" mass="19229">MSFLDKIKSAFSGDSKKNEAVKEVKEVKANEIILAPLTGEVKDIKECSDPVFAQEIVGKGVIIIPTEGKVYAPVDGKISMLAETGHAVGITSDDGTELLIHIGLDTVELEGKPFDIKAENNAYVKRGDLLIEFNIEEIKAAGKEIQSPVIITNTDDKTITSLKLGQINHGEDLLKIEA</sequence>
<dbReference type="PANTHER" id="PTHR45008:SF1">
    <property type="entry name" value="PTS SYSTEM GLUCOSE-SPECIFIC EIIA COMPONENT"/>
    <property type="match status" value="1"/>
</dbReference>
<keyword evidence="6" id="KW-0418">Kinase</keyword>
<dbReference type="RefSeq" id="WP_015777184.1">
    <property type="nucleotide sequence ID" value="NC_013171.1"/>
</dbReference>
<evidence type="ECO:0000256" key="6">
    <source>
        <dbReference type="ARBA" id="ARBA00022777"/>
    </source>
</evidence>
<evidence type="ECO:0000256" key="3">
    <source>
        <dbReference type="ARBA" id="ARBA00022597"/>
    </source>
</evidence>
<name>C7RFK9_ANAPD</name>
<dbReference type="InterPro" id="IPR050890">
    <property type="entry name" value="PTS_EIIA_component"/>
</dbReference>
<gene>
    <name evidence="8" type="ordered locus">Apre_0218</name>
</gene>
<dbReference type="Proteomes" id="UP000002294">
    <property type="component" value="Chromosome"/>
</dbReference>
<comment type="subcellular location">
    <subcellularLocation>
        <location evidence="1">Cytoplasm</location>
    </subcellularLocation>
</comment>
<dbReference type="GO" id="GO:0009401">
    <property type="term" value="P:phosphoenolpyruvate-dependent sugar phosphotransferase system"/>
    <property type="evidence" value="ECO:0007669"/>
    <property type="project" value="UniProtKB-KW"/>
</dbReference>
<keyword evidence="3" id="KW-0762">Sugar transport</keyword>
<dbReference type="PANTHER" id="PTHR45008">
    <property type="entry name" value="PTS SYSTEM GLUCOSE-SPECIFIC EIIA COMPONENT"/>
    <property type="match status" value="1"/>
</dbReference>
<protein>
    <submittedName>
        <fullName evidence="8">PTS system, glucose subfamily, IIA subunit</fullName>
    </submittedName>
</protein>
<dbReference type="NCBIfam" id="TIGR00830">
    <property type="entry name" value="PTBA"/>
    <property type="match status" value="1"/>
</dbReference>
<dbReference type="SUPFAM" id="SSF51261">
    <property type="entry name" value="Duplicated hybrid motif"/>
    <property type="match status" value="1"/>
</dbReference>
<dbReference type="PROSITE" id="PS00371">
    <property type="entry name" value="PTS_EIIA_TYPE_1_HIS"/>
    <property type="match status" value="1"/>
</dbReference>